<feature type="compositionally biased region" description="Polar residues" evidence="1">
    <location>
        <begin position="1"/>
        <end position="10"/>
    </location>
</feature>
<reference evidence="2" key="1">
    <citation type="submission" date="2021-05" db="EMBL/GenBank/DDBJ databases">
        <authorList>
            <person name="Alioto T."/>
            <person name="Alioto T."/>
            <person name="Gomez Garrido J."/>
        </authorList>
    </citation>
    <scope>NUCLEOTIDE SEQUENCE</scope>
</reference>
<sequence length="105" mass="11897">MLRHLQQQFQPGRIRRQMGRTSSNLHSSQISSDLLQSSYHMKQAAGSNLSNISRTQNILFGNSTFAEPSIGKLSNQLGNMSRNDRKVPEPFTKRMEPWNAKLPGK</sequence>
<dbReference type="EMBL" id="HBUE01122034">
    <property type="protein sequence ID" value="CAG6492831.1"/>
    <property type="molecule type" value="Transcribed_RNA"/>
</dbReference>
<feature type="region of interest" description="Disordered" evidence="1">
    <location>
        <begin position="72"/>
        <end position="105"/>
    </location>
</feature>
<feature type="compositionally biased region" description="Polar residues" evidence="1">
    <location>
        <begin position="72"/>
        <end position="81"/>
    </location>
</feature>
<proteinExistence type="predicted"/>
<feature type="region of interest" description="Disordered" evidence="1">
    <location>
        <begin position="1"/>
        <end position="29"/>
    </location>
</feature>
<name>A0A8D8CLI4_CULPI</name>
<dbReference type="AlphaFoldDB" id="A0A8D8CLI4"/>
<accession>A0A8D8CLI4</accession>
<feature type="compositionally biased region" description="Basic and acidic residues" evidence="1">
    <location>
        <begin position="82"/>
        <end position="96"/>
    </location>
</feature>
<protein>
    <submittedName>
        <fullName evidence="2">(northern house mosquito) hypothetical protein</fullName>
    </submittedName>
</protein>
<evidence type="ECO:0000313" key="2">
    <source>
        <dbReference type="EMBL" id="CAG6492831.1"/>
    </source>
</evidence>
<evidence type="ECO:0000256" key="1">
    <source>
        <dbReference type="SAM" id="MobiDB-lite"/>
    </source>
</evidence>
<organism evidence="2">
    <name type="scientific">Culex pipiens</name>
    <name type="common">House mosquito</name>
    <dbReference type="NCBI Taxonomy" id="7175"/>
    <lineage>
        <taxon>Eukaryota</taxon>
        <taxon>Metazoa</taxon>
        <taxon>Ecdysozoa</taxon>
        <taxon>Arthropoda</taxon>
        <taxon>Hexapoda</taxon>
        <taxon>Insecta</taxon>
        <taxon>Pterygota</taxon>
        <taxon>Neoptera</taxon>
        <taxon>Endopterygota</taxon>
        <taxon>Diptera</taxon>
        <taxon>Nematocera</taxon>
        <taxon>Culicoidea</taxon>
        <taxon>Culicidae</taxon>
        <taxon>Culicinae</taxon>
        <taxon>Culicini</taxon>
        <taxon>Culex</taxon>
        <taxon>Culex</taxon>
    </lineage>
</organism>